<sequence>MQPSINKHSWQKQAEEYLIAENYQEAAELYEQAIIQEPENRLNYWYLGLMLLLQGQEVEAQMTWLTVLSEAEEQEIYTQELIDILNQEAQRRVNIPDHHTSIAICQHIREIVPENINNLCNLLLLSLKVESFDKIDDYLSQIIELLAEFQVHNQDLLLETIGQLLPYTNKHELIFNFVKVALDNSPDTAQIVDVLIRESINISFFKKDPKLAIRFVELCLNFYPDNIDILTHISYLYQDLGQYLKGVETAKYCYEISTNIAEKLAANYLVIRSLMTASGHYWYEARERLNLQRLLAQELITNPPENLDEATNTKLSMSFFFFPYLEDNPGKNRYLQNMVTKFVQTNFVNHHQDLIQDYPKLFANRKQKARTHKKYLNIGYISHCFKQHSVGWLCRWLFKYHDSERFKIHLYSLDDRSKEISGFTKYNFASRVATFSQVALNDAPYIWEEIQKDEIDILVDLDSLTLDYISEIMSIKSAPIQVTWLGWDASGLPSIDYFIADPYVLPESAQDYYSEKIWRLPQTYIAVDGFEVDVPSLRREDLDIPGDAIVYLMNQKGYKRHPDHLRLQMKILQQVPNSYLLVKGAADVESSKSFFEDMAQEEGADFSHIIFLNAVASEFIHRANLTIADVVLDTYPYNGATTTMETLWMGIPIVTRVGEQFAARNSYTMMLNAGITEGIAWTADEYVEWGVRLGKDEKLRQQISWKLRQSRHTAPLWNAKQFTREMENAYEQMWQKYIDS</sequence>
<protein>
    <submittedName>
        <fullName evidence="1">O-linked N-acetylglucosamine transferase, SPINDLY family protein</fullName>
    </submittedName>
</protein>
<dbReference type="EMBL" id="VILF01000001">
    <property type="protein sequence ID" value="MTJ41902.1"/>
    <property type="molecule type" value="Genomic_DNA"/>
</dbReference>
<evidence type="ECO:0000313" key="1">
    <source>
        <dbReference type="EMBL" id="MTJ41902.1"/>
    </source>
</evidence>
<keyword evidence="2" id="KW-1185">Reference proteome</keyword>
<name>A0ACC7S0D9_DOLFA</name>
<organism evidence="1 2">
    <name type="scientific">Dolichospermum flos-aquae UHCC 0037</name>
    <dbReference type="NCBI Taxonomy" id="2590026"/>
    <lineage>
        <taxon>Bacteria</taxon>
        <taxon>Bacillati</taxon>
        <taxon>Cyanobacteriota</taxon>
        <taxon>Cyanophyceae</taxon>
        <taxon>Nostocales</taxon>
        <taxon>Aphanizomenonaceae</taxon>
        <taxon>Dolichospermum</taxon>
    </lineage>
</organism>
<keyword evidence="1" id="KW-0808">Transferase</keyword>
<dbReference type="Proteomes" id="UP001517388">
    <property type="component" value="Unassembled WGS sequence"/>
</dbReference>
<evidence type="ECO:0000313" key="2">
    <source>
        <dbReference type="Proteomes" id="UP001517388"/>
    </source>
</evidence>
<gene>
    <name evidence="1" type="ORF">FJR39_01090</name>
</gene>
<proteinExistence type="predicted"/>
<comment type="caution">
    <text evidence="1">The sequence shown here is derived from an EMBL/GenBank/DDBJ whole genome shotgun (WGS) entry which is preliminary data.</text>
</comment>
<accession>A0ACC7S0D9</accession>
<reference evidence="2" key="1">
    <citation type="journal article" date="2020" name="Toxins">
        <title>Phylogenomic Analysis of Secondary Metabolism in the Toxic Cyanobacterial Genera Anabaena, Dolichospermum and Aphanizomenon.</title>
        <authorList>
            <person name="Oesterholm J."/>
            <person name="Popin R.V."/>
            <person name="Fewer D.P."/>
            <person name="Sivonen K."/>
        </authorList>
    </citation>
    <scope>NUCLEOTIDE SEQUENCE [LARGE SCALE GENOMIC DNA]</scope>
    <source>
        <strain evidence="2">UHCC 0037</strain>
    </source>
</reference>